<comment type="cofactor">
    <cofactor evidence="1 7">
        <name>heme</name>
        <dbReference type="ChEBI" id="CHEBI:30413"/>
    </cofactor>
</comment>
<dbReference type="GO" id="GO:0004497">
    <property type="term" value="F:monooxygenase activity"/>
    <property type="evidence" value="ECO:0007669"/>
    <property type="project" value="InterPro"/>
</dbReference>
<keyword evidence="8" id="KW-1133">Transmembrane helix</keyword>
<evidence type="ECO:0000256" key="6">
    <source>
        <dbReference type="ARBA" id="ARBA00023004"/>
    </source>
</evidence>
<dbReference type="CDD" id="cd11040">
    <property type="entry name" value="CYP7_CYP8-like"/>
    <property type="match status" value="1"/>
</dbReference>
<dbReference type="PRINTS" id="PR00465">
    <property type="entry name" value="EP450IV"/>
</dbReference>
<dbReference type="GO" id="GO:0016705">
    <property type="term" value="F:oxidoreductase activity, acting on paired donors, with incorporation or reduction of molecular oxygen"/>
    <property type="evidence" value="ECO:0007669"/>
    <property type="project" value="InterPro"/>
</dbReference>
<evidence type="ECO:0000256" key="7">
    <source>
        <dbReference type="PIRSR" id="PIRSR602403-1"/>
    </source>
</evidence>
<keyword evidence="8" id="KW-0472">Membrane</keyword>
<dbReference type="InterPro" id="IPR036396">
    <property type="entry name" value="Cyt_P450_sf"/>
</dbReference>
<sequence>MERLHQSKGSVLDELYPTTHASTSPGSLHAYFGSPTALLAVTLIILLLVTRAASSRNAVVSETSEDAKSPPGVPYWLPLIGHMPNMAYDADGFVKNLRSRFPSGVFSLNFFGGRHNILYGPGLATALFNQKQHIANSEEVSRRLLNVIFGFPKWELHKYDEGLPDMMACYKHLLSEPSLGDLVKQTARRIQGTIVDLVTGNESLVDQTPWEKTSNTYLATDEKSGEPVVEASLLPLIRDYAAQTANPSLIGSDFFANYPDFLDDLWIFDRAFLLLATGLPRWIPIPALTKAHLARRRMLAKLETFHEAMEKHYENGEDAGTDWGSLDDVGSLVKARMAVYRKHNWSIRARAATELSLLWAANANSDTLIFWMINRIYADKTLLEKVRKEIAPYVVFVEMPSDLPIAEPPRLERFDVDGLSNNCPLLKSSYIESLRLDAAPWSFRVIKEDFVLQGRGEGAEGWRLRKGDCAHIAHDLHSTDPKYFDDPMEWRADRHIKYENDDKHGAADMGSIRPYGGGASMCKGRAFAFKQSMMYTAAIVAMWDIEPAGGGPWKMPRHKKSTGVYNTSDDTRVWVKARPLSE</sequence>
<organism evidence="9 10">
    <name type="scientific">Elasticomyces elasticus</name>
    <dbReference type="NCBI Taxonomy" id="574655"/>
    <lineage>
        <taxon>Eukaryota</taxon>
        <taxon>Fungi</taxon>
        <taxon>Dikarya</taxon>
        <taxon>Ascomycota</taxon>
        <taxon>Pezizomycotina</taxon>
        <taxon>Dothideomycetes</taxon>
        <taxon>Dothideomycetidae</taxon>
        <taxon>Mycosphaerellales</taxon>
        <taxon>Teratosphaeriaceae</taxon>
        <taxon>Elasticomyces</taxon>
    </lineage>
</organism>
<evidence type="ECO:0000256" key="5">
    <source>
        <dbReference type="ARBA" id="ARBA00022723"/>
    </source>
</evidence>
<dbReference type="InterPro" id="IPR002403">
    <property type="entry name" value="Cyt_P450_E_grp-IV"/>
</dbReference>
<keyword evidence="8" id="KW-0812">Transmembrane</keyword>
<evidence type="ECO:0000256" key="3">
    <source>
        <dbReference type="ARBA" id="ARBA00010617"/>
    </source>
</evidence>
<evidence type="ECO:0000256" key="2">
    <source>
        <dbReference type="ARBA" id="ARBA00004389"/>
    </source>
</evidence>
<dbReference type="Proteomes" id="UP001310594">
    <property type="component" value="Unassembled WGS sequence"/>
</dbReference>
<dbReference type="Pfam" id="PF00067">
    <property type="entry name" value="p450"/>
    <property type="match status" value="1"/>
</dbReference>
<dbReference type="EMBL" id="JAVRQU010000016">
    <property type="protein sequence ID" value="KAK5694147.1"/>
    <property type="molecule type" value="Genomic_DNA"/>
</dbReference>
<evidence type="ECO:0000256" key="4">
    <source>
        <dbReference type="ARBA" id="ARBA00022516"/>
    </source>
</evidence>
<dbReference type="InterPro" id="IPR001128">
    <property type="entry name" value="Cyt_P450"/>
</dbReference>
<dbReference type="GO" id="GO:0005506">
    <property type="term" value="F:iron ion binding"/>
    <property type="evidence" value="ECO:0007669"/>
    <property type="project" value="InterPro"/>
</dbReference>
<proteinExistence type="inferred from homology"/>
<comment type="similarity">
    <text evidence="3">Belongs to the cytochrome P450 family.</text>
</comment>
<dbReference type="GO" id="GO:0005789">
    <property type="term" value="C:endoplasmic reticulum membrane"/>
    <property type="evidence" value="ECO:0007669"/>
    <property type="project" value="UniProtKB-SubCell"/>
</dbReference>
<comment type="caution">
    <text evidence="9">The sequence shown here is derived from an EMBL/GenBank/DDBJ whole genome shotgun (WGS) entry which is preliminary data.</text>
</comment>
<feature type="transmembrane region" description="Helical" evidence="8">
    <location>
        <begin position="28"/>
        <end position="49"/>
    </location>
</feature>
<gene>
    <name evidence="9" type="ORF">LTR97_009768</name>
</gene>
<keyword evidence="6 7" id="KW-0408">Iron</keyword>
<comment type="subcellular location">
    <subcellularLocation>
        <location evidence="2">Endoplasmic reticulum membrane</location>
        <topology evidence="2">Single-pass membrane protein</topology>
    </subcellularLocation>
</comment>
<dbReference type="GO" id="GO:0020037">
    <property type="term" value="F:heme binding"/>
    <property type="evidence" value="ECO:0007669"/>
    <property type="project" value="InterPro"/>
</dbReference>
<feature type="binding site" description="axial binding residue" evidence="7">
    <location>
        <position position="522"/>
    </location>
    <ligand>
        <name>heme</name>
        <dbReference type="ChEBI" id="CHEBI:30413"/>
    </ligand>
    <ligandPart>
        <name>Fe</name>
        <dbReference type="ChEBI" id="CHEBI:18248"/>
    </ligandPart>
</feature>
<evidence type="ECO:0000313" key="10">
    <source>
        <dbReference type="Proteomes" id="UP001310594"/>
    </source>
</evidence>
<reference evidence="9" key="1">
    <citation type="submission" date="2023-08" db="EMBL/GenBank/DDBJ databases">
        <title>Black Yeasts Isolated from many extreme environments.</title>
        <authorList>
            <person name="Coleine C."/>
            <person name="Stajich J.E."/>
            <person name="Selbmann L."/>
        </authorList>
    </citation>
    <scope>NUCLEOTIDE SEQUENCE</scope>
    <source>
        <strain evidence="9">CCFEE 5810</strain>
    </source>
</reference>
<dbReference type="SUPFAM" id="SSF48264">
    <property type="entry name" value="Cytochrome P450"/>
    <property type="match status" value="1"/>
</dbReference>
<accession>A0AAN7W4X9</accession>
<keyword evidence="4" id="KW-0443">Lipid metabolism</keyword>
<dbReference type="PANTHER" id="PTHR24306:SF7">
    <property type="entry name" value="AHBB"/>
    <property type="match status" value="1"/>
</dbReference>
<dbReference type="AlphaFoldDB" id="A0AAN7W4X9"/>
<keyword evidence="7" id="KW-0349">Heme</keyword>
<evidence type="ECO:0000256" key="1">
    <source>
        <dbReference type="ARBA" id="ARBA00001971"/>
    </source>
</evidence>
<evidence type="ECO:0000256" key="8">
    <source>
        <dbReference type="SAM" id="Phobius"/>
    </source>
</evidence>
<name>A0AAN7W4X9_9PEZI</name>
<keyword evidence="4" id="KW-0444">Lipid biosynthesis</keyword>
<evidence type="ECO:0000313" key="9">
    <source>
        <dbReference type="EMBL" id="KAK5694147.1"/>
    </source>
</evidence>
<dbReference type="PANTHER" id="PTHR24306">
    <property type="match status" value="1"/>
</dbReference>
<evidence type="ECO:0008006" key="11">
    <source>
        <dbReference type="Google" id="ProtNLM"/>
    </source>
</evidence>
<keyword evidence="5 7" id="KW-0479">Metal-binding</keyword>
<dbReference type="Gene3D" id="1.10.630.10">
    <property type="entry name" value="Cytochrome P450"/>
    <property type="match status" value="1"/>
</dbReference>
<protein>
    <recommendedName>
        <fullName evidence="11">Cytochrome P450</fullName>
    </recommendedName>
</protein>